<dbReference type="Pfam" id="PF14009">
    <property type="entry name" value="PADRE"/>
    <property type="match status" value="1"/>
</dbReference>
<proteinExistence type="predicted"/>
<organism evidence="1 2">
    <name type="scientific">Sesamum angolense</name>
    <dbReference type="NCBI Taxonomy" id="2727404"/>
    <lineage>
        <taxon>Eukaryota</taxon>
        <taxon>Viridiplantae</taxon>
        <taxon>Streptophyta</taxon>
        <taxon>Embryophyta</taxon>
        <taxon>Tracheophyta</taxon>
        <taxon>Spermatophyta</taxon>
        <taxon>Magnoliopsida</taxon>
        <taxon>eudicotyledons</taxon>
        <taxon>Gunneridae</taxon>
        <taxon>Pentapetalae</taxon>
        <taxon>asterids</taxon>
        <taxon>lamiids</taxon>
        <taxon>Lamiales</taxon>
        <taxon>Pedaliaceae</taxon>
        <taxon>Sesamum</taxon>
    </lineage>
</organism>
<dbReference type="PANTHER" id="PTHR33052">
    <property type="entry name" value="DUF4228 DOMAIN PROTEIN-RELATED"/>
    <property type="match status" value="1"/>
</dbReference>
<gene>
    <name evidence="1" type="ORF">Sango_0275500</name>
</gene>
<dbReference type="EMBL" id="JACGWL010000002">
    <property type="protein sequence ID" value="KAK4406945.1"/>
    <property type="molecule type" value="Genomic_DNA"/>
</dbReference>
<dbReference type="InterPro" id="IPR025322">
    <property type="entry name" value="PADRE_dom"/>
</dbReference>
<reference evidence="1" key="1">
    <citation type="submission" date="2020-06" db="EMBL/GenBank/DDBJ databases">
        <authorList>
            <person name="Li T."/>
            <person name="Hu X."/>
            <person name="Zhang T."/>
            <person name="Song X."/>
            <person name="Zhang H."/>
            <person name="Dai N."/>
            <person name="Sheng W."/>
            <person name="Hou X."/>
            <person name="Wei L."/>
        </authorList>
    </citation>
    <scope>NUCLEOTIDE SEQUENCE</scope>
    <source>
        <strain evidence="1">K16</strain>
        <tissue evidence="1">Leaf</tissue>
    </source>
</reference>
<keyword evidence="2" id="KW-1185">Reference proteome</keyword>
<evidence type="ECO:0000313" key="1">
    <source>
        <dbReference type="EMBL" id="KAK4406945.1"/>
    </source>
</evidence>
<protein>
    <submittedName>
        <fullName evidence="1">Uncharacterized protein</fullName>
    </submittedName>
</protein>
<reference evidence="1" key="2">
    <citation type="journal article" date="2024" name="Plant">
        <title>Genomic evolution and insights into agronomic trait innovations of Sesamum species.</title>
        <authorList>
            <person name="Miao H."/>
            <person name="Wang L."/>
            <person name="Qu L."/>
            <person name="Liu H."/>
            <person name="Sun Y."/>
            <person name="Le M."/>
            <person name="Wang Q."/>
            <person name="Wei S."/>
            <person name="Zheng Y."/>
            <person name="Lin W."/>
            <person name="Duan Y."/>
            <person name="Cao H."/>
            <person name="Xiong S."/>
            <person name="Wang X."/>
            <person name="Wei L."/>
            <person name="Li C."/>
            <person name="Ma Q."/>
            <person name="Ju M."/>
            <person name="Zhao R."/>
            <person name="Li G."/>
            <person name="Mu C."/>
            <person name="Tian Q."/>
            <person name="Mei H."/>
            <person name="Zhang T."/>
            <person name="Gao T."/>
            <person name="Zhang H."/>
        </authorList>
    </citation>
    <scope>NUCLEOTIDE SEQUENCE</scope>
    <source>
        <strain evidence="1">K16</strain>
    </source>
</reference>
<sequence>MGNISSCFYTQSHAAKLIDLQHNILRLVDVPVTAAELMLEHPGYVVSPLINFRSDLRLSAMKADEILSGGRVYILIPVTRVHGKVSESEMGIIESACGERRSKRRSSRVLPVVTEISGVVTDNPVKVFGEVRDVVGVPSDRIRMRQWKPALEPIHEGF</sequence>
<dbReference type="Proteomes" id="UP001289374">
    <property type="component" value="Unassembled WGS sequence"/>
</dbReference>
<evidence type="ECO:0000313" key="2">
    <source>
        <dbReference type="Proteomes" id="UP001289374"/>
    </source>
</evidence>
<comment type="caution">
    <text evidence="1">The sequence shown here is derived from an EMBL/GenBank/DDBJ whole genome shotgun (WGS) entry which is preliminary data.</text>
</comment>
<accession>A0AAE1X7Y0</accession>
<name>A0AAE1X7Y0_9LAMI</name>
<dbReference type="AlphaFoldDB" id="A0AAE1X7Y0"/>